<dbReference type="Proteomes" id="UP001443914">
    <property type="component" value="Unassembled WGS sequence"/>
</dbReference>
<dbReference type="GO" id="GO:0046872">
    <property type="term" value="F:metal ion binding"/>
    <property type="evidence" value="ECO:0007669"/>
    <property type="project" value="UniProtKB-KW"/>
</dbReference>
<organism evidence="7 8">
    <name type="scientific">Saponaria officinalis</name>
    <name type="common">Common soapwort</name>
    <name type="synonym">Lychnis saponaria</name>
    <dbReference type="NCBI Taxonomy" id="3572"/>
    <lineage>
        <taxon>Eukaryota</taxon>
        <taxon>Viridiplantae</taxon>
        <taxon>Streptophyta</taxon>
        <taxon>Embryophyta</taxon>
        <taxon>Tracheophyta</taxon>
        <taxon>Spermatophyta</taxon>
        <taxon>Magnoliopsida</taxon>
        <taxon>eudicotyledons</taxon>
        <taxon>Gunneridae</taxon>
        <taxon>Pentapetalae</taxon>
        <taxon>Caryophyllales</taxon>
        <taxon>Caryophyllaceae</taxon>
        <taxon>Caryophylleae</taxon>
        <taxon>Saponaria</taxon>
    </lineage>
</organism>
<dbReference type="Gene3D" id="3.10.20.30">
    <property type="match status" value="1"/>
</dbReference>
<dbReference type="AlphaFoldDB" id="A0AAW1KDQ3"/>
<dbReference type="EMBL" id="JBDFQZ010000006">
    <property type="protein sequence ID" value="KAK9715933.1"/>
    <property type="molecule type" value="Genomic_DNA"/>
</dbReference>
<evidence type="ECO:0000313" key="8">
    <source>
        <dbReference type="Proteomes" id="UP001443914"/>
    </source>
</evidence>
<dbReference type="PANTHER" id="PTHR23426:SF34">
    <property type="entry name" value="ADRENODOXIN-LIKE PROTEIN 1, MITOCHONDRIAL-RELATED"/>
    <property type="match status" value="1"/>
</dbReference>
<evidence type="ECO:0000313" key="7">
    <source>
        <dbReference type="EMBL" id="KAK9715933.1"/>
    </source>
</evidence>
<protein>
    <recommendedName>
        <fullName evidence="6">2Fe-2S ferredoxin-type domain-containing protein</fullName>
    </recommendedName>
</protein>
<dbReference type="SUPFAM" id="SSF54292">
    <property type="entry name" value="2Fe-2S ferredoxin-like"/>
    <property type="match status" value="1"/>
</dbReference>
<accession>A0AAW1KDQ3</accession>
<reference evidence="7" key="1">
    <citation type="submission" date="2024-03" db="EMBL/GenBank/DDBJ databases">
        <title>WGS assembly of Saponaria officinalis var. Norfolk2.</title>
        <authorList>
            <person name="Jenkins J."/>
            <person name="Shu S."/>
            <person name="Grimwood J."/>
            <person name="Barry K."/>
            <person name="Goodstein D."/>
            <person name="Schmutz J."/>
            <person name="Leebens-Mack J."/>
            <person name="Osbourn A."/>
        </authorList>
    </citation>
    <scope>NUCLEOTIDE SEQUENCE [LARGE SCALE GENOMIC DNA]</scope>
    <source>
        <strain evidence="7">JIC</strain>
    </source>
</reference>
<keyword evidence="3" id="KW-0408">Iron</keyword>
<feature type="domain" description="2Fe-2S ferredoxin-type" evidence="6">
    <location>
        <begin position="71"/>
        <end position="174"/>
    </location>
</feature>
<evidence type="ECO:0000256" key="3">
    <source>
        <dbReference type="ARBA" id="ARBA00023004"/>
    </source>
</evidence>
<dbReference type="InterPro" id="IPR012675">
    <property type="entry name" value="Beta-grasp_dom_sf"/>
</dbReference>
<keyword evidence="8" id="KW-1185">Reference proteome</keyword>
<evidence type="ECO:0000256" key="4">
    <source>
        <dbReference type="ARBA" id="ARBA00023014"/>
    </source>
</evidence>
<dbReference type="GO" id="GO:0140647">
    <property type="term" value="P:P450-containing electron transport chain"/>
    <property type="evidence" value="ECO:0007669"/>
    <property type="project" value="InterPro"/>
</dbReference>
<dbReference type="PROSITE" id="PS51085">
    <property type="entry name" value="2FE2S_FER_2"/>
    <property type="match status" value="1"/>
</dbReference>
<dbReference type="PROSITE" id="PS00814">
    <property type="entry name" value="ADX"/>
    <property type="match status" value="1"/>
</dbReference>
<evidence type="ECO:0000256" key="5">
    <source>
        <dbReference type="ARBA" id="ARBA00034078"/>
    </source>
</evidence>
<comment type="cofactor">
    <cofactor evidence="5">
        <name>[2Fe-2S] cluster</name>
        <dbReference type="ChEBI" id="CHEBI:190135"/>
    </cofactor>
</comment>
<comment type="caution">
    <text evidence="7">The sequence shown here is derived from an EMBL/GenBank/DDBJ whole genome shotgun (WGS) entry which is preliminary data.</text>
</comment>
<dbReference type="GO" id="GO:0009055">
    <property type="term" value="F:electron transfer activity"/>
    <property type="evidence" value="ECO:0007669"/>
    <property type="project" value="TreeGrafter"/>
</dbReference>
<dbReference type="InterPro" id="IPR001041">
    <property type="entry name" value="2Fe-2S_ferredoxin-type"/>
</dbReference>
<name>A0AAW1KDQ3_SAPOF</name>
<dbReference type="InterPro" id="IPR001055">
    <property type="entry name" value="Adrenodoxin-like"/>
</dbReference>
<dbReference type="CDD" id="cd00207">
    <property type="entry name" value="fer2"/>
    <property type="match status" value="1"/>
</dbReference>
<keyword evidence="2" id="KW-0479">Metal-binding</keyword>
<sequence length="177" mass="19694">MWVSRISSLGFQAFRLLTQGQVAIVPRNYDIRRTSAGGIQSLLWPQQKHQYFCTTAATNSSYNEDEEMQMVNVTFVEKDGTEVHAEVPVGTNMLEAAHSVDVELEGACEGSCACSTCHVIVMDMSYYNKLPDPMDEEYDMLDLAFGLTKTSRLGCQIEATPEIDGIRFALPVTRLTP</sequence>
<dbReference type="GO" id="GO:0051537">
    <property type="term" value="F:2 iron, 2 sulfur cluster binding"/>
    <property type="evidence" value="ECO:0007669"/>
    <property type="project" value="UniProtKB-KW"/>
</dbReference>
<dbReference type="InterPro" id="IPR036010">
    <property type="entry name" value="2Fe-2S_ferredoxin-like_sf"/>
</dbReference>
<keyword evidence="1" id="KW-0001">2Fe-2S</keyword>
<gene>
    <name evidence="7" type="ORF">RND81_06G199500</name>
</gene>
<evidence type="ECO:0000259" key="6">
    <source>
        <dbReference type="PROSITE" id="PS51085"/>
    </source>
</evidence>
<dbReference type="InterPro" id="IPR018298">
    <property type="entry name" value="Adrenodoxin_Fe-S_BS"/>
</dbReference>
<keyword evidence="4" id="KW-0411">Iron-sulfur</keyword>
<proteinExistence type="predicted"/>
<dbReference type="PRINTS" id="PR00355">
    <property type="entry name" value="ADRENODOXIN"/>
</dbReference>
<evidence type="ECO:0000256" key="1">
    <source>
        <dbReference type="ARBA" id="ARBA00022714"/>
    </source>
</evidence>
<dbReference type="PANTHER" id="PTHR23426">
    <property type="entry name" value="FERREDOXIN/ADRENODOXIN"/>
    <property type="match status" value="1"/>
</dbReference>
<evidence type="ECO:0000256" key="2">
    <source>
        <dbReference type="ARBA" id="ARBA00022723"/>
    </source>
</evidence>
<dbReference type="GO" id="GO:0005739">
    <property type="term" value="C:mitochondrion"/>
    <property type="evidence" value="ECO:0007669"/>
    <property type="project" value="TreeGrafter"/>
</dbReference>
<dbReference type="Pfam" id="PF00111">
    <property type="entry name" value="Fer2"/>
    <property type="match status" value="1"/>
</dbReference>